<proteinExistence type="predicted"/>
<evidence type="ECO:0000313" key="1">
    <source>
        <dbReference type="EMBL" id="EKB32236.1"/>
    </source>
</evidence>
<dbReference type="RefSeq" id="WP_005433333.1">
    <property type="nucleotide sequence ID" value="NZ_JH815513.1"/>
</dbReference>
<dbReference type="STRING" id="742823.HMPREF9465_00251"/>
<dbReference type="Proteomes" id="UP000005835">
    <property type="component" value="Unassembled WGS sequence"/>
</dbReference>
<evidence type="ECO:0000313" key="2">
    <source>
        <dbReference type="Proteomes" id="UP000005835"/>
    </source>
</evidence>
<evidence type="ECO:0008006" key="3">
    <source>
        <dbReference type="Google" id="ProtNLM"/>
    </source>
</evidence>
<keyword evidence="2" id="KW-1185">Reference proteome</keyword>
<dbReference type="HOGENOM" id="CLU_2235200_0_0_4"/>
<dbReference type="PATRIC" id="fig|742823.3.peg.240"/>
<protein>
    <recommendedName>
        <fullName evidence="3">NTP pyrophosphohydrolase MazG putative catalytic core domain-containing protein</fullName>
    </recommendedName>
</protein>
<gene>
    <name evidence="1" type="ORF">HMPREF9465_00251</name>
</gene>
<sequence>MIDAELKDIARHYGRDHQTLKAAEEFGEAATAASRLALARQAEASGGKYRCITVLENDLAEECADCLVMISQLRILIPGFSAKVDRVMHEKIERQINRISKEQQC</sequence>
<organism evidence="1 2">
    <name type="scientific">Sutterella wadsworthensis 2_1_59BFAA</name>
    <dbReference type="NCBI Taxonomy" id="742823"/>
    <lineage>
        <taxon>Bacteria</taxon>
        <taxon>Pseudomonadati</taxon>
        <taxon>Pseudomonadota</taxon>
        <taxon>Betaproteobacteria</taxon>
        <taxon>Burkholderiales</taxon>
        <taxon>Sutterellaceae</taxon>
        <taxon>Sutterella</taxon>
    </lineage>
</organism>
<reference evidence="1 2" key="1">
    <citation type="submission" date="2012-05" db="EMBL/GenBank/DDBJ databases">
        <title>The Genome Sequence of Sutterella wadsworthensis 2_1_59BFAA.</title>
        <authorList>
            <consortium name="The Broad Institute Genome Sequencing Platform"/>
            <person name="Earl A."/>
            <person name="Ward D."/>
            <person name="Feldgarden M."/>
            <person name="Gevers D."/>
            <person name="Daigneault M."/>
            <person name="Strauss J."/>
            <person name="Allen-Vercoe E."/>
            <person name="Walker B."/>
            <person name="Young S.K."/>
            <person name="Zeng Q."/>
            <person name="Gargeya S."/>
            <person name="Fitzgerald M."/>
            <person name="Haas B."/>
            <person name="Abouelleil A."/>
            <person name="Alvarado L."/>
            <person name="Arachchi H.M."/>
            <person name="Berlin A.M."/>
            <person name="Chapman S.B."/>
            <person name="Goldberg J."/>
            <person name="Griggs A."/>
            <person name="Gujja S."/>
            <person name="Hansen M."/>
            <person name="Howarth C."/>
            <person name="Imamovic A."/>
            <person name="Larimer J."/>
            <person name="McCowen C."/>
            <person name="Montmayeur A."/>
            <person name="Murphy C."/>
            <person name="Neiman D."/>
            <person name="Pearson M."/>
            <person name="Priest M."/>
            <person name="Roberts A."/>
            <person name="Saif S."/>
            <person name="Shea T."/>
            <person name="Sisk P."/>
            <person name="Sykes S."/>
            <person name="Wortman J."/>
            <person name="Nusbaum C."/>
            <person name="Birren B."/>
        </authorList>
    </citation>
    <scope>NUCLEOTIDE SEQUENCE [LARGE SCALE GENOMIC DNA]</scope>
    <source>
        <strain evidence="1 2">2_1_59BFAA</strain>
    </source>
</reference>
<name>K1JPV3_9BURK</name>
<dbReference type="EMBL" id="ADMG01000007">
    <property type="protein sequence ID" value="EKB32236.1"/>
    <property type="molecule type" value="Genomic_DNA"/>
</dbReference>
<accession>K1JPV3</accession>
<dbReference type="AlphaFoldDB" id="K1JPV3"/>
<comment type="caution">
    <text evidence="1">The sequence shown here is derived from an EMBL/GenBank/DDBJ whole genome shotgun (WGS) entry which is preliminary data.</text>
</comment>